<name>F7T9A4_9BURK</name>
<reference evidence="1 2" key="1">
    <citation type="submission" date="2011-06" db="EMBL/GenBank/DDBJ databases">
        <authorList>
            <person name="Bador J."/>
            <person name="Amoureux L."/>
            <person name="Neuwirth C."/>
        </authorList>
    </citation>
    <scope>NUCLEOTIDE SEQUENCE [LARGE SCALE GENOMIC DNA]</scope>
    <source>
        <strain evidence="1 2">AXX-A</strain>
    </source>
</reference>
<dbReference type="PATRIC" id="fig|1003200.3.peg.5491"/>
<proteinExistence type="predicted"/>
<organism evidence="1 2">
    <name type="scientific">Achromobacter insuavis AXX-A</name>
    <dbReference type="NCBI Taxonomy" id="1003200"/>
    <lineage>
        <taxon>Bacteria</taxon>
        <taxon>Pseudomonadati</taxon>
        <taxon>Pseudomonadota</taxon>
        <taxon>Betaproteobacteria</taxon>
        <taxon>Burkholderiales</taxon>
        <taxon>Alcaligenaceae</taxon>
        <taxon>Achromobacter</taxon>
    </lineage>
</organism>
<evidence type="ECO:0000313" key="2">
    <source>
        <dbReference type="Proteomes" id="UP000004853"/>
    </source>
</evidence>
<accession>F7T9A4</accession>
<dbReference type="AlphaFoldDB" id="F7T9A4"/>
<dbReference type="EMBL" id="AFRQ01000133">
    <property type="protein sequence ID" value="EGP43064.1"/>
    <property type="molecule type" value="Genomic_DNA"/>
</dbReference>
<protein>
    <submittedName>
        <fullName evidence="1">Uncharacterized protein</fullName>
    </submittedName>
</protein>
<dbReference type="HOGENOM" id="CLU_3211034_0_0_4"/>
<sequence>MHAFVAVIGQGSSIIETRSADAPRKSGKAARAGCFPRFLFWSMQ</sequence>
<gene>
    <name evidence="1" type="ORF">AXXA_27750</name>
</gene>
<comment type="caution">
    <text evidence="1">The sequence shown here is derived from an EMBL/GenBank/DDBJ whole genome shotgun (WGS) entry which is preliminary data.</text>
</comment>
<dbReference type="Proteomes" id="UP000004853">
    <property type="component" value="Unassembled WGS sequence"/>
</dbReference>
<evidence type="ECO:0000313" key="1">
    <source>
        <dbReference type="EMBL" id="EGP43064.1"/>
    </source>
</evidence>